<dbReference type="STRING" id="595434.RISK_002191"/>
<evidence type="ECO:0000256" key="6">
    <source>
        <dbReference type="PROSITE-ProRule" id="PRU00169"/>
    </source>
</evidence>
<sequence>MNSPSSSLRIVVADDESDIRDYFEAVLPRLGHQVVGAAEDGLQLVALCEQEHPDLVITDVMMPKMDGLTAAEKISQAISVPIIVVSSHEKGAVSDNPRIVDYLVKPISIGDLEASIQHAVRI</sequence>
<dbReference type="OrthoDB" id="9779069at2"/>
<protein>
    <submittedName>
        <fullName evidence="8">DNA-binding response regulator KdpE</fullName>
    </submittedName>
</protein>
<accession>A0A0J1EJ45</accession>
<dbReference type="PANTHER" id="PTHR48111:SF1">
    <property type="entry name" value="TWO-COMPONENT RESPONSE REGULATOR ORR33"/>
    <property type="match status" value="1"/>
</dbReference>
<dbReference type="EMBL" id="LECT01000017">
    <property type="protein sequence ID" value="KLU05559.1"/>
    <property type="molecule type" value="Genomic_DNA"/>
</dbReference>
<name>A0A0J1EJ45_RHOIS</name>
<dbReference type="Gene3D" id="3.40.50.2300">
    <property type="match status" value="1"/>
</dbReference>
<feature type="modified residue" description="4-aspartylphosphate" evidence="6">
    <location>
        <position position="59"/>
    </location>
</feature>
<evidence type="ECO:0000313" key="8">
    <source>
        <dbReference type="EMBL" id="KLU05559.1"/>
    </source>
</evidence>
<dbReference type="InterPro" id="IPR001789">
    <property type="entry name" value="Sig_transdc_resp-reg_receiver"/>
</dbReference>
<dbReference type="Proteomes" id="UP000036367">
    <property type="component" value="Unassembled WGS sequence"/>
</dbReference>
<keyword evidence="2" id="KW-0902">Two-component regulatory system</keyword>
<evidence type="ECO:0000256" key="3">
    <source>
        <dbReference type="ARBA" id="ARBA00023015"/>
    </source>
</evidence>
<evidence type="ECO:0000259" key="7">
    <source>
        <dbReference type="PROSITE" id="PS50110"/>
    </source>
</evidence>
<dbReference type="GO" id="GO:0006355">
    <property type="term" value="P:regulation of DNA-templated transcription"/>
    <property type="evidence" value="ECO:0007669"/>
    <property type="project" value="TreeGrafter"/>
</dbReference>
<dbReference type="GO" id="GO:0000156">
    <property type="term" value="F:phosphorelay response regulator activity"/>
    <property type="evidence" value="ECO:0007669"/>
    <property type="project" value="TreeGrafter"/>
</dbReference>
<dbReference type="AlphaFoldDB" id="A0A0J1EJ45"/>
<evidence type="ECO:0000256" key="1">
    <source>
        <dbReference type="ARBA" id="ARBA00022553"/>
    </source>
</evidence>
<dbReference type="InterPro" id="IPR011006">
    <property type="entry name" value="CheY-like_superfamily"/>
</dbReference>
<dbReference type="SUPFAM" id="SSF52172">
    <property type="entry name" value="CheY-like"/>
    <property type="match status" value="1"/>
</dbReference>
<dbReference type="InterPro" id="IPR039420">
    <property type="entry name" value="WalR-like"/>
</dbReference>
<keyword evidence="1 6" id="KW-0597">Phosphoprotein</keyword>
<reference evidence="8" key="1">
    <citation type="submission" date="2015-05" db="EMBL/GenBank/DDBJ databases">
        <title>Permanent draft genome of Rhodopirellula islandicus K833.</title>
        <authorList>
            <person name="Kizina J."/>
            <person name="Richter M."/>
            <person name="Glockner F.O."/>
            <person name="Harder J."/>
        </authorList>
    </citation>
    <scope>NUCLEOTIDE SEQUENCE [LARGE SCALE GENOMIC DNA]</scope>
    <source>
        <strain evidence="8">K833</strain>
    </source>
</reference>
<keyword evidence="9" id="KW-1185">Reference proteome</keyword>
<evidence type="ECO:0000256" key="4">
    <source>
        <dbReference type="ARBA" id="ARBA00023125"/>
    </source>
</evidence>
<gene>
    <name evidence="8" type="ORF">RISK_002191</name>
</gene>
<dbReference type="PANTHER" id="PTHR48111">
    <property type="entry name" value="REGULATOR OF RPOS"/>
    <property type="match status" value="1"/>
</dbReference>
<dbReference type="GO" id="GO:0000976">
    <property type="term" value="F:transcription cis-regulatory region binding"/>
    <property type="evidence" value="ECO:0007669"/>
    <property type="project" value="TreeGrafter"/>
</dbReference>
<dbReference type="PROSITE" id="PS50110">
    <property type="entry name" value="RESPONSE_REGULATORY"/>
    <property type="match status" value="1"/>
</dbReference>
<dbReference type="GO" id="GO:0005829">
    <property type="term" value="C:cytosol"/>
    <property type="evidence" value="ECO:0007669"/>
    <property type="project" value="TreeGrafter"/>
</dbReference>
<dbReference type="SMART" id="SM00448">
    <property type="entry name" value="REC"/>
    <property type="match status" value="1"/>
</dbReference>
<organism evidence="8 9">
    <name type="scientific">Rhodopirellula islandica</name>
    <dbReference type="NCBI Taxonomy" id="595434"/>
    <lineage>
        <taxon>Bacteria</taxon>
        <taxon>Pseudomonadati</taxon>
        <taxon>Planctomycetota</taxon>
        <taxon>Planctomycetia</taxon>
        <taxon>Pirellulales</taxon>
        <taxon>Pirellulaceae</taxon>
        <taxon>Rhodopirellula</taxon>
    </lineage>
</organism>
<keyword evidence="3" id="KW-0805">Transcription regulation</keyword>
<dbReference type="GO" id="GO:0032993">
    <property type="term" value="C:protein-DNA complex"/>
    <property type="evidence" value="ECO:0007669"/>
    <property type="project" value="TreeGrafter"/>
</dbReference>
<proteinExistence type="predicted"/>
<evidence type="ECO:0000256" key="2">
    <source>
        <dbReference type="ARBA" id="ARBA00023012"/>
    </source>
</evidence>
<dbReference type="Pfam" id="PF00072">
    <property type="entry name" value="Response_reg"/>
    <property type="match status" value="1"/>
</dbReference>
<comment type="caution">
    <text evidence="8">The sequence shown here is derived from an EMBL/GenBank/DDBJ whole genome shotgun (WGS) entry which is preliminary data.</text>
</comment>
<keyword evidence="4 8" id="KW-0238">DNA-binding</keyword>
<evidence type="ECO:0000256" key="5">
    <source>
        <dbReference type="ARBA" id="ARBA00023163"/>
    </source>
</evidence>
<dbReference type="PATRIC" id="fig|595434.4.peg.2094"/>
<keyword evidence="5" id="KW-0804">Transcription</keyword>
<evidence type="ECO:0000313" key="9">
    <source>
        <dbReference type="Proteomes" id="UP000036367"/>
    </source>
</evidence>
<feature type="domain" description="Response regulatory" evidence="7">
    <location>
        <begin position="9"/>
        <end position="120"/>
    </location>
</feature>
<dbReference type="RefSeq" id="WP_047813922.1">
    <property type="nucleotide sequence ID" value="NZ_LECT01000017.1"/>
</dbReference>